<accession>A0A3G8M044</accession>
<organism evidence="2 3">
    <name type="scientific">Shewanella livingstonensis</name>
    <dbReference type="NCBI Taxonomy" id="150120"/>
    <lineage>
        <taxon>Bacteria</taxon>
        <taxon>Pseudomonadati</taxon>
        <taxon>Pseudomonadota</taxon>
        <taxon>Gammaproteobacteria</taxon>
        <taxon>Alteromonadales</taxon>
        <taxon>Shewanellaceae</taxon>
        <taxon>Shewanella</taxon>
    </lineage>
</organism>
<sequence length="59" mass="7007">MYLDDNRLVKKPEIQKLLGVSRSTLGRWIKSGKFPPPVLIQNGRSRWRFKDVHEWLSTK</sequence>
<dbReference type="InterPro" id="IPR009061">
    <property type="entry name" value="DNA-bd_dom_put_sf"/>
</dbReference>
<dbReference type="SUPFAM" id="SSF46955">
    <property type="entry name" value="Putative DNA-binding domain"/>
    <property type="match status" value="1"/>
</dbReference>
<keyword evidence="3" id="KW-1185">Reference proteome</keyword>
<dbReference type="RefSeq" id="WP_124732541.1">
    <property type="nucleotide sequence ID" value="NZ_CBCSKC010000016.1"/>
</dbReference>
<evidence type="ECO:0000259" key="1">
    <source>
        <dbReference type="Pfam" id="PF12728"/>
    </source>
</evidence>
<evidence type="ECO:0000313" key="3">
    <source>
        <dbReference type="Proteomes" id="UP000278035"/>
    </source>
</evidence>
<dbReference type="KEGG" id="slj:EGC82_02610"/>
<protein>
    <submittedName>
        <fullName evidence="2">Helix-turn-helix domain-containing protein</fullName>
    </submittedName>
</protein>
<dbReference type="InterPro" id="IPR041657">
    <property type="entry name" value="HTH_17"/>
</dbReference>
<reference evidence="3" key="1">
    <citation type="submission" date="2018-11" db="EMBL/GenBank/DDBJ databases">
        <title>Shewanella sp. M2.</title>
        <authorList>
            <person name="Hwang Y.J."/>
            <person name="Hwang C.Y."/>
        </authorList>
    </citation>
    <scope>NUCLEOTIDE SEQUENCE [LARGE SCALE GENOMIC DNA]</scope>
    <source>
        <strain evidence="3">LMG 19866</strain>
    </source>
</reference>
<dbReference type="AlphaFoldDB" id="A0A3G8M044"/>
<name>A0A3G8M044_9GAMM</name>
<dbReference type="Pfam" id="PF12728">
    <property type="entry name" value="HTH_17"/>
    <property type="match status" value="1"/>
</dbReference>
<gene>
    <name evidence="2" type="ORF">EGC82_02610</name>
</gene>
<feature type="domain" description="Helix-turn-helix" evidence="1">
    <location>
        <begin position="12"/>
        <end position="57"/>
    </location>
</feature>
<proteinExistence type="predicted"/>
<dbReference type="EMBL" id="CP034015">
    <property type="protein sequence ID" value="AZG75077.1"/>
    <property type="molecule type" value="Genomic_DNA"/>
</dbReference>
<evidence type="ECO:0000313" key="2">
    <source>
        <dbReference type="EMBL" id="AZG75077.1"/>
    </source>
</evidence>
<dbReference type="OrthoDB" id="5298532at2"/>
<dbReference type="Proteomes" id="UP000278035">
    <property type="component" value="Chromosome"/>
</dbReference>
<dbReference type="Gene3D" id="1.10.238.160">
    <property type="match status" value="1"/>
</dbReference>